<dbReference type="PATRIC" id="fig|1423749.3.peg.1397"/>
<gene>
    <name evidence="2" type="ORF">FC60_GL001362</name>
</gene>
<dbReference type="EMBL" id="AZFN01000040">
    <property type="protein sequence ID" value="KRM00099.1"/>
    <property type="molecule type" value="Genomic_DNA"/>
</dbReference>
<keyword evidence="1" id="KW-0812">Transmembrane</keyword>
<dbReference type="GO" id="GO:0005886">
    <property type="term" value="C:plasma membrane"/>
    <property type="evidence" value="ECO:0007669"/>
    <property type="project" value="TreeGrafter"/>
</dbReference>
<proteinExistence type="predicted"/>
<dbReference type="Proteomes" id="UP000051739">
    <property type="component" value="Unassembled WGS sequence"/>
</dbReference>
<keyword evidence="1" id="KW-0472">Membrane</keyword>
<feature type="transmembrane region" description="Helical" evidence="1">
    <location>
        <begin position="6"/>
        <end position="31"/>
    </location>
</feature>
<dbReference type="Pfam" id="PF04304">
    <property type="entry name" value="DUF454"/>
    <property type="match status" value="1"/>
</dbReference>
<organism evidence="2 3">
    <name type="scientific">Limosilactobacillus gastricus DSM 16045</name>
    <dbReference type="NCBI Taxonomy" id="1423749"/>
    <lineage>
        <taxon>Bacteria</taxon>
        <taxon>Bacillati</taxon>
        <taxon>Bacillota</taxon>
        <taxon>Bacilli</taxon>
        <taxon>Lactobacillales</taxon>
        <taxon>Lactobacillaceae</taxon>
        <taxon>Limosilactobacillus</taxon>
    </lineage>
</organism>
<evidence type="ECO:0008006" key="4">
    <source>
        <dbReference type="Google" id="ProtNLM"/>
    </source>
</evidence>
<evidence type="ECO:0000313" key="3">
    <source>
        <dbReference type="Proteomes" id="UP000051739"/>
    </source>
</evidence>
<keyword evidence="1" id="KW-1133">Transmembrane helix</keyword>
<dbReference type="InterPro" id="IPR007401">
    <property type="entry name" value="DUF454"/>
</dbReference>
<accession>A0A0R1VAV4</accession>
<keyword evidence="3" id="KW-1185">Reference proteome</keyword>
<sequence>MGTLGLVGGIIGLMLPIVPQIPFFLLALFCLTKISPRFHRWLHRQIWYLKWMKQAAKFPIIGRLIRIKN</sequence>
<comment type="caution">
    <text evidence="2">The sequence shown here is derived from an EMBL/GenBank/DDBJ whole genome shotgun (WGS) entry which is preliminary data.</text>
</comment>
<name>A0A0R1VAV4_9LACO</name>
<evidence type="ECO:0000313" key="2">
    <source>
        <dbReference type="EMBL" id="KRM00099.1"/>
    </source>
</evidence>
<dbReference type="PANTHER" id="PTHR35813">
    <property type="entry name" value="INNER MEMBRANE PROTEIN YBAN"/>
    <property type="match status" value="1"/>
</dbReference>
<dbReference type="AlphaFoldDB" id="A0A0R1VAV4"/>
<dbReference type="PANTHER" id="PTHR35813:SF1">
    <property type="entry name" value="INNER MEMBRANE PROTEIN YBAN"/>
    <property type="match status" value="1"/>
</dbReference>
<evidence type="ECO:0000256" key="1">
    <source>
        <dbReference type="SAM" id="Phobius"/>
    </source>
</evidence>
<reference evidence="2 3" key="1">
    <citation type="journal article" date="2015" name="Genome Announc.">
        <title>Expanding the biotechnology potential of lactobacilli through comparative genomics of 213 strains and associated genera.</title>
        <authorList>
            <person name="Sun Z."/>
            <person name="Harris H.M."/>
            <person name="McCann A."/>
            <person name="Guo C."/>
            <person name="Argimon S."/>
            <person name="Zhang W."/>
            <person name="Yang X."/>
            <person name="Jeffery I.B."/>
            <person name="Cooney J.C."/>
            <person name="Kagawa T.F."/>
            <person name="Liu W."/>
            <person name="Song Y."/>
            <person name="Salvetti E."/>
            <person name="Wrobel A."/>
            <person name="Rasinkangas P."/>
            <person name="Parkhill J."/>
            <person name="Rea M.C."/>
            <person name="O'Sullivan O."/>
            <person name="Ritari J."/>
            <person name="Douillard F.P."/>
            <person name="Paul Ross R."/>
            <person name="Yang R."/>
            <person name="Briner A.E."/>
            <person name="Felis G.E."/>
            <person name="de Vos W.M."/>
            <person name="Barrangou R."/>
            <person name="Klaenhammer T.R."/>
            <person name="Caufield P.W."/>
            <person name="Cui Y."/>
            <person name="Zhang H."/>
            <person name="O'Toole P.W."/>
        </authorList>
    </citation>
    <scope>NUCLEOTIDE SEQUENCE [LARGE SCALE GENOMIC DNA]</scope>
    <source>
        <strain evidence="2 3">DSM 16045</strain>
    </source>
</reference>
<protein>
    <recommendedName>
        <fullName evidence="4">DUF454 family protein</fullName>
    </recommendedName>
</protein>